<protein>
    <recommendedName>
        <fullName evidence="3">STAS domain-containing protein</fullName>
    </recommendedName>
</protein>
<proteinExistence type="predicted"/>
<gene>
    <name evidence="1" type="ORF">HYX28_05240</name>
</gene>
<dbReference type="AlphaFoldDB" id="A0A932EPH4"/>
<dbReference type="EMBL" id="JACPNR010000006">
    <property type="protein sequence ID" value="MBI2678164.1"/>
    <property type="molecule type" value="Genomic_DNA"/>
</dbReference>
<accession>A0A932EPH4</accession>
<organism evidence="1 2">
    <name type="scientific">Candidatus Korobacter versatilis</name>
    <dbReference type="NCBI Taxonomy" id="658062"/>
    <lineage>
        <taxon>Bacteria</taxon>
        <taxon>Pseudomonadati</taxon>
        <taxon>Acidobacteriota</taxon>
        <taxon>Terriglobia</taxon>
        <taxon>Terriglobales</taxon>
        <taxon>Candidatus Korobacteraceae</taxon>
        <taxon>Candidatus Korobacter</taxon>
    </lineage>
</organism>
<dbReference type="Gene3D" id="3.30.750.24">
    <property type="entry name" value="STAS domain"/>
    <property type="match status" value="1"/>
</dbReference>
<dbReference type="Proteomes" id="UP000779809">
    <property type="component" value="Unassembled WGS sequence"/>
</dbReference>
<sequence length="132" mass="14578">MAFHFELDRENGIFRVVGSGRVDDGELRELYRVVGERFARSGARAAILDVSAVTDFAVTSALIEQLSRGQPALHELETPRLIVAPQPHVYGAMRVFQSIGEPTRPRLLVLRSAAEAYALLGVAAPKFEKMEE</sequence>
<evidence type="ECO:0000313" key="2">
    <source>
        <dbReference type="Proteomes" id="UP000779809"/>
    </source>
</evidence>
<reference evidence="1" key="1">
    <citation type="submission" date="2020-07" db="EMBL/GenBank/DDBJ databases">
        <title>Huge and variable diversity of episymbiotic CPR bacteria and DPANN archaea in groundwater ecosystems.</title>
        <authorList>
            <person name="He C.Y."/>
            <person name="Keren R."/>
            <person name="Whittaker M."/>
            <person name="Farag I.F."/>
            <person name="Doudna J."/>
            <person name="Cate J.H.D."/>
            <person name="Banfield J.F."/>
        </authorList>
    </citation>
    <scope>NUCLEOTIDE SEQUENCE</scope>
    <source>
        <strain evidence="1">NC_groundwater_580_Pr5_B-0.1um_64_19</strain>
    </source>
</reference>
<evidence type="ECO:0000313" key="1">
    <source>
        <dbReference type="EMBL" id="MBI2678164.1"/>
    </source>
</evidence>
<name>A0A932EPH4_9BACT</name>
<comment type="caution">
    <text evidence="1">The sequence shown here is derived from an EMBL/GenBank/DDBJ whole genome shotgun (WGS) entry which is preliminary data.</text>
</comment>
<evidence type="ECO:0008006" key="3">
    <source>
        <dbReference type="Google" id="ProtNLM"/>
    </source>
</evidence>
<dbReference type="InterPro" id="IPR036513">
    <property type="entry name" value="STAS_dom_sf"/>
</dbReference>